<evidence type="ECO:0000313" key="2">
    <source>
        <dbReference type="EMBL" id="GBF99933.1"/>
    </source>
</evidence>
<proteinExistence type="predicted"/>
<reference evidence="2 3" key="1">
    <citation type="journal article" date="2018" name="Sci. Rep.">
        <title>Raphidocelis subcapitata (=Pseudokirchneriella subcapitata) provides an insight into genome evolution and environmental adaptations in the Sphaeropleales.</title>
        <authorList>
            <person name="Suzuki S."/>
            <person name="Yamaguchi H."/>
            <person name="Nakajima N."/>
            <person name="Kawachi M."/>
        </authorList>
    </citation>
    <scope>NUCLEOTIDE SEQUENCE [LARGE SCALE GENOMIC DNA]</scope>
    <source>
        <strain evidence="2 3">NIES-35</strain>
    </source>
</reference>
<dbReference type="AlphaFoldDB" id="A0A2V0PP61"/>
<dbReference type="InParanoid" id="A0A2V0PP61"/>
<keyword evidence="1" id="KW-1133">Transmembrane helix</keyword>
<name>A0A2V0PP61_9CHLO</name>
<protein>
    <recommendedName>
        <fullName evidence="4">Transmembrane protein</fullName>
    </recommendedName>
</protein>
<feature type="transmembrane region" description="Helical" evidence="1">
    <location>
        <begin position="9"/>
        <end position="28"/>
    </location>
</feature>
<sequence>MATGEGKRIFLWTFWVANLLVDAVYVVMSWSTADNLSRASGNLHIENGWKQDVGQTARAFISNNIWRAPVAAAALGGLMVVLFNLLSCGVLLRRSMARGAAGFGYGFMLAWAFVLSFFTLLCGLVIEGFKDVVVKELEKTENWTTLATGAFHASYAFSYIVSALFMVFFLVLLLLQNQITKELGIYETMHQHKRAAEMGTIAGAGGATAPLPAGPI</sequence>
<keyword evidence="1" id="KW-0812">Transmembrane</keyword>
<organism evidence="2 3">
    <name type="scientific">Raphidocelis subcapitata</name>
    <dbReference type="NCBI Taxonomy" id="307507"/>
    <lineage>
        <taxon>Eukaryota</taxon>
        <taxon>Viridiplantae</taxon>
        <taxon>Chlorophyta</taxon>
        <taxon>core chlorophytes</taxon>
        <taxon>Chlorophyceae</taxon>
        <taxon>CS clade</taxon>
        <taxon>Sphaeropleales</taxon>
        <taxon>Selenastraceae</taxon>
        <taxon>Raphidocelis</taxon>
    </lineage>
</organism>
<feature type="transmembrane region" description="Helical" evidence="1">
    <location>
        <begin position="156"/>
        <end position="175"/>
    </location>
</feature>
<dbReference type="Proteomes" id="UP000247498">
    <property type="component" value="Unassembled WGS sequence"/>
</dbReference>
<accession>A0A2V0PP61</accession>
<keyword evidence="1" id="KW-0472">Membrane</keyword>
<comment type="caution">
    <text evidence="2">The sequence shown here is derived from an EMBL/GenBank/DDBJ whole genome shotgun (WGS) entry which is preliminary data.</text>
</comment>
<evidence type="ECO:0000313" key="3">
    <source>
        <dbReference type="Proteomes" id="UP000247498"/>
    </source>
</evidence>
<evidence type="ECO:0000256" key="1">
    <source>
        <dbReference type="SAM" id="Phobius"/>
    </source>
</evidence>
<dbReference type="EMBL" id="BDRX01000181">
    <property type="protein sequence ID" value="GBF99933.1"/>
    <property type="molecule type" value="Genomic_DNA"/>
</dbReference>
<gene>
    <name evidence="2" type="ORF">Rsub_12626</name>
</gene>
<dbReference type="OrthoDB" id="539231at2759"/>
<keyword evidence="3" id="KW-1185">Reference proteome</keyword>
<feature type="transmembrane region" description="Helical" evidence="1">
    <location>
        <begin position="104"/>
        <end position="126"/>
    </location>
</feature>
<feature type="transmembrane region" description="Helical" evidence="1">
    <location>
        <begin position="70"/>
        <end position="92"/>
    </location>
</feature>
<evidence type="ECO:0008006" key="4">
    <source>
        <dbReference type="Google" id="ProtNLM"/>
    </source>
</evidence>